<sequence length="426" mass="47808">MYPTRCSNGNALRQAFWVLGRRDRRCSIPNAVIGEKAGATRNSRPCSGWGLPRTGWGTGEAGVREFSSGGDQAEARTRGYWDDVMSDKVEPRELGNSGLKVSKIILGCMAFGTSQWEGSPWVLDEAEGLELLKAAYDNGINTWDTADTYSNGHSELVIGKALKKFNIPRQKVVILSKIFNPVMDDNSRPASINDGPIVNQMGLSRKHVFHAVDKCLERLGTDYIDVLQIHRLDRETPPEEIMRALHEVVQSGKVRYIGASSMYTWEFARLQYIAKSNGWTEFISMQPFYNLLYREEEREMLPFCRETGVGVIPWSPIARGMLAKPLAKDSADSTSLRSQTDKKTQAWFADANLDIVSRVEEVAKKRGVSMALVSTAWVLQQGCWPIVGLNSEKRIKETVEALKLKLTEDECKYLEAEYKPRAIQGM</sequence>
<name>A0A9P6IAD7_9PEZI</name>
<dbReference type="FunFam" id="3.20.20.100:FF:000004">
    <property type="entry name" value="Oxidoreductase, aldo/keto reductase"/>
    <property type="match status" value="1"/>
</dbReference>
<gene>
    <name evidence="3" type="ORF">CkaCkLH20_03607</name>
</gene>
<dbReference type="InterPro" id="IPR050523">
    <property type="entry name" value="AKR_Detox_Biosynth"/>
</dbReference>
<dbReference type="CDD" id="cd19079">
    <property type="entry name" value="AKR_EcYajO-like"/>
    <property type="match status" value="1"/>
</dbReference>
<dbReference type="RefSeq" id="XP_038748168.1">
    <property type="nucleotide sequence ID" value="XM_038886326.1"/>
</dbReference>
<proteinExistence type="predicted"/>
<keyword evidence="4" id="KW-1185">Reference proteome</keyword>
<dbReference type="AlphaFoldDB" id="A0A9P6IAD7"/>
<dbReference type="SUPFAM" id="SSF51430">
    <property type="entry name" value="NAD(P)-linked oxidoreductase"/>
    <property type="match status" value="1"/>
</dbReference>
<dbReference type="PANTHER" id="PTHR43364">
    <property type="entry name" value="NADH-SPECIFIC METHYLGLYOXAL REDUCTASE-RELATED"/>
    <property type="match status" value="1"/>
</dbReference>
<dbReference type="Proteomes" id="UP000781932">
    <property type="component" value="Unassembled WGS sequence"/>
</dbReference>
<feature type="domain" description="NADP-dependent oxidoreductase" evidence="2">
    <location>
        <begin position="109"/>
        <end position="416"/>
    </location>
</feature>
<reference evidence="3" key="1">
    <citation type="submission" date="2020-03" db="EMBL/GenBank/DDBJ databases">
        <authorList>
            <person name="He L."/>
        </authorList>
    </citation>
    <scope>NUCLEOTIDE SEQUENCE</scope>
    <source>
        <strain evidence="3">CkLH20</strain>
    </source>
</reference>
<keyword evidence="1" id="KW-0560">Oxidoreductase</keyword>
<dbReference type="Pfam" id="PF00248">
    <property type="entry name" value="Aldo_ket_red"/>
    <property type="match status" value="1"/>
</dbReference>
<evidence type="ECO:0000259" key="2">
    <source>
        <dbReference type="Pfam" id="PF00248"/>
    </source>
</evidence>
<dbReference type="GO" id="GO:0005829">
    <property type="term" value="C:cytosol"/>
    <property type="evidence" value="ECO:0007669"/>
    <property type="project" value="UniProtKB-ARBA"/>
</dbReference>
<protein>
    <submittedName>
        <fullName evidence="3">Aryl-alcohol dehydrogenase</fullName>
    </submittedName>
</protein>
<dbReference type="Gene3D" id="3.20.20.100">
    <property type="entry name" value="NADP-dependent oxidoreductase domain"/>
    <property type="match status" value="1"/>
</dbReference>
<accession>A0A9P6IAD7</accession>
<dbReference type="PANTHER" id="PTHR43364:SF15">
    <property type="entry name" value="ARYL-ALCOHOL DEHYDROGENASE AAD16-RELATED"/>
    <property type="match status" value="1"/>
</dbReference>
<dbReference type="GeneID" id="62159400"/>
<evidence type="ECO:0000313" key="4">
    <source>
        <dbReference type="Proteomes" id="UP000781932"/>
    </source>
</evidence>
<evidence type="ECO:0000313" key="3">
    <source>
        <dbReference type="EMBL" id="KAF9878707.1"/>
    </source>
</evidence>
<reference evidence="3" key="2">
    <citation type="submission" date="2020-11" db="EMBL/GenBank/DDBJ databases">
        <title>Whole genome sequencing of Colletotrichum sp.</title>
        <authorList>
            <person name="Li H."/>
        </authorList>
    </citation>
    <scope>NUCLEOTIDE SEQUENCE</scope>
    <source>
        <strain evidence="3">CkLH20</strain>
    </source>
</reference>
<dbReference type="InterPro" id="IPR023210">
    <property type="entry name" value="NADP_OxRdtase_dom"/>
</dbReference>
<comment type="caution">
    <text evidence="3">The sequence shown here is derived from an EMBL/GenBank/DDBJ whole genome shotgun (WGS) entry which is preliminary data.</text>
</comment>
<dbReference type="GO" id="GO:0016491">
    <property type="term" value="F:oxidoreductase activity"/>
    <property type="evidence" value="ECO:0007669"/>
    <property type="project" value="UniProtKB-KW"/>
</dbReference>
<dbReference type="InterPro" id="IPR036812">
    <property type="entry name" value="NAD(P)_OxRdtase_dom_sf"/>
</dbReference>
<evidence type="ECO:0000256" key="1">
    <source>
        <dbReference type="ARBA" id="ARBA00023002"/>
    </source>
</evidence>
<dbReference type="EMBL" id="JAATWM020000009">
    <property type="protein sequence ID" value="KAF9878707.1"/>
    <property type="molecule type" value="Genomic_DNA"/>
</dbReference>
<dbReference type="OrthoDB" id="1720422at2759"/>
<organism evidence="3 4">
    <name type="scientific">Colletotrichum karsti</name>
    <dbReference type="NCBI Taxonomy" id="1095194"/>
    <lineage>
        <taxon>Eukaryota</taxon>
        <taxon>Fungi</taxon>
        <taxon>Dikarya</taxon>
        <taxon>Ascomycota</taxon>
        <taxon>Pezizomycotina</taxon>
        <taxon>Sordariomycetes</taxon>
        <taxon>Hypocreomycetidae</taxon>
        <taxon>Glomerellales</taxon>
        <taxon>Glomerellaceae</taxon>
        <taxon>Colletotrichum</taxon>
        <taxon>Colletotrichum boninense species complex</taxon>
    </lineage>
</organism>